<feature type="transmembrane region" description="Helical" evidence="2">
    <location>
        <begin position="29"/>
        <end position="50"/>
    </location>
</feature>
<evidence type="ECO:0000313" key="4">
    <source>
        <dbReference type="Proteomes" id="UP000612899"/>
    </source>
</evidence>
<evidence type="ECO:0000256" key="2">
    <source>
        <dbReference type="SAM" id="Phobius"/>
    </source>
</evidence>
<organism evidence="3 4">
    <name type="scientific">Rhizocola hellebori</name>
    <dbReference type="NCBI Taxonomy" id="1392758"/>
    <lineage>
        <taxon>Bacteria</taxon>
        <taxon>Bacillati</taxon>
        <taxon>Actinomycetota</taxon>
        <taxon>Actinomycetes</taxon>
        <taxon>Micromonosporales</taxon>
        <taxon>Micromonosporaceae</taxon>
        <taxon>Rhizocola</taxon>
    </lineage>
</organism>
<feature type="transmembrane region" description="Helical" evidence="2">
    <location>
        <begin position="94"/>
        <end position="112"/>
    </location>
</feature>
<dbReference type="AlphaFoldDB" id="A0A8J3Q2S9"/>
<feature type="region of interest" description="Disordered" evidence="1">
    <location>
        <begin position="196"/>
        <end position="218"/>
    </location>
</feature>
<feature type="transmembrane region" description="Helical" evidence="2">
    <location>
        <begin position="133"/>
        <end position="153"/>
    </location>
</feature>
<gene>
    <name evidence="3" type="ORF">Rhe02_09200</name>
</gene>
<protein>
    <submittedName>
        <fullName evidence="3">Uncharacterized protein</fullName>
    </submittedName>
</protein>
<keyword evidence="2" id="KW-1133">Transmembrane helix</keyword>
<feature type="transmembrane region" description="Helical" evidence="2">
    <location>
        <begin position="159"/>
        <end position="187"/>
    </location>
</feature>
<keyword evidence="2" id="KW-0472">Membrane</keyword>
<evidence type="ECO:0000313" key="3">
    <source>
        <dbReference type="EMBL" id="GIH02853.1"/>
    </source>
</evidence>
<proteinExistence type="predicted"/>
<dbReference type="Proteomes" id="UP000612899">
    <property type="component" value="Unassembled WGS sequence"/>
</dbReference>
<sequence length="218" mass="24455">MFLLVSNIYPAILGTMIWELISQIPTDPIAWIATLLIVSHFTLDLLYLKLNLDFYNAEDDFRYGWLLFLVDVAIVALIRLAFGTIPALADSRHAIVNPITCFAVIYVLYVTWEYLYRAMNRAEKRSPDSSTTHYWYLAAWFAICTATYSASILANLPAWIHTATVIGFLLGIAAACAELYWSVFLAVNDRKATQDKRADAAPERTAIIPTPQEEGAAP</sequence>
<feature type="transmembrane region" description="Helical" evidence="2">
    <location>
        <begin position="62"/>
        <end position="82"/>
    </location>
</feature>
<keyword evidence="4" id="KW-1185">Reference proteome</keyword>
<evidence type="ECO:0000256" key="1">
    <source>
        <dbReference type="SAM" id="MobiDB-lite"/>
    </source>
</evidence>
<reference evidence="3" key="1">
    <citation type="submission" date="2021-01" db="EMBL/GenBank/DDBJ databases">
        <title>Whole genome shotgun sequence of Rhizocola hellebori NBRC 109834.</title>
        <authorList>
            <person name="Komaki H."/>
            <person name="Tamura T."/>
        </authorList>
    </citation>
    <scope>NUCLEOTIDE SEQUENCE</scope>
    <source>
        <strain evidence="3">NBRC 109834</strain>
    </source>
</reference>
<accession>A0A8J3Q2S9</accession>
<name>A0A8J3Q2S9_9ACTN</name>
<keyword evidence="2" id="KW-0812">Transmembrane</keyword>
<dbReference type="EMBL" id="BONY01000004">
    <property type="protein sequence ID" value="GIH02853.1"/>
    <property type="molecule type" value="Genomic_DNA"/>
</dbReference>
<comment type="caution">
    <text evidence="3">The sequence shown here is derived from an EMBL/GenBank/DDBJ whole genome shotgun (WGS) entry which is preliminary data.</text>
</comment>